<dbReference type="Proteomes" id="UP000807769">
    <property type="component" value="Unassembled WGS sequence"/>
</dbReference>
<gene>
    <name evidence="1" type="ORF">BJ212DRAFT_1476929</name>
</gene>
<dbReference type="AlphaFoldDB" id="A0A9P7EHV4"/>
<reference evidence="1" key="1">
    <citation type="journal article" date="2020" name="New Phytol.">
        <title>Comparative genomics reveals dynamic genome evolution in host specialist ectomycorrhizal fungi.</title>
        <authorList>
            <person name="Lofgren L.A."/>
            <person name="Nguyen N.H."/>
            <person name="Vilgalys R."/>
            <person name="Ruytinx J."/>
            <person name="Liao H.L."/>
            <person name="Branco S."/>
            <person name="Kuo A."/>
            <person name="LaButti K."/>
            <person name="Lipzen A."/>
            <person name="Andreopoulos W."/>
            <person name="Pangilinan J."/>
            <person name="Riley R."/>
            <person name="Hundley H."/>
            <person name="Na H."/>
            <person name="Barry K."/>
            <person name="Grigoriev I.V."/>
            <person name="Stajich J.E."/>
            <person name="Kennedy P.G."/>
        </authorList>
    </citation>
    <scope>NUCLEOTIDE SEQUENCE</scope>
    <source>
        <strain evidence="1">MN1</strain>
    </source>
</reference>
<proteinExistence type="predicted"/>
<sequence length="162" mass="17755">MTSTAYASKLTPATAIVGMQGYINDIGNILEKVVSGAQGAAFPPVPIPISPPVILKIRDLSAFEHVIHMMQTEVTDLPADDLGILMKVFFTASNDWVIEIYAMSAHTEAHYSFVKALVTTHKISRSEIQISNDLIYLYLPSGIQTLYQCPTPFRLPLSLDSS</sequence>
<evidence type="ECO:0000313" key="1">
    <source>
        <dbReference type="EMBL" id="KAG1822503.1"/>
    </source>
</evidence>
<protein>
    <submittedName>
        <fullName evidence="1">Uncharacterized protein</fullName>
    </submittedName>
</protein>
<name>A0A9P7EHV4_9AGAM</name>
<comment type="caution">
    <text evidence="1">The sequence shown here is derived from an EMBL/GenBank/DDBJ whole genome shotgun (WGS) entry which is preliminary data.</text>
</comment>
<dbReference type="EMBL" id="JABBWG010000005">
    <property type="protein sequence ID" value="KAG1822503.1"/>
    <property type="molecule type" value="Genomic_DNA"/>
</dbReference>
<accession>A0A9P7EHV4</accession>
<keyword evidence="2" id="KW-1185">Reference proteome</keyword>
<organism evidence="1 2">
    <name type="scientific">Suillus subaureus</name>
    <dbReference type="NCBI Taxonomy" id="48587"/>
    <lineage>
        <taxon>Eukaryota</taxon>
        <taxon>Fungi</taxon>
        <taxon>Dikarya</taxon>
        <taxon>Basidiomycota</taxon>
        <taxon>Agaricomycotina</taxon>
        <taxon>Agaricomycetes</taxon>
        <taxon>Agaricomycetidae</taxon>
        <taxon>Boletales</taxon>
        <taxon>Suillineae</taxon>
        <taxon>Suillaceae</taxon>
        <taxon>Suillus</taxon>
    </lineage>
</organism>
<evidence type="ECO:0000313" key="2">
    <source>
        <dbReference type="Proteomes" id="UP000807769"/>
    </source>
</evidence>
<dbReference type="OrthoDB" id="2688566at2759"/>
<dbReference type="RefSeq" id="XP_041196909.1">
    <property type="nucleotide sequence ID" value="XM_041339460.1"/>
</dbReference>
<dbReference type="GeneID" id="64633476"/>